<feature type="region of interest" description="Disordered" evidence="17">
    <location>
        <begin position="502"/>
        <end position="544"/>
    </location>
</feature>
<dbReference type="EMBL" id="JAQMWT010000390">
    <property type="protein sequence ID" value="KAJ8602096.1"/>
    <property type="molecule type" value="Genomic_DNA"/>
</dbReference>
<sequence>MWGCPTCGEQVGFNAKRCKSCGRTVSYMGNHNVSTTTTSCSSSSSESEESRAAAAAAASAFLAARRGQQAAGSSGEGLATRAQLTPVETLGAVELCAHLNSLRCEQVHRALRQVVQRLMLHPLNQNWFNAPVDAKALNLPDYHDLIKRPMDLGTVKSRLSNLEYPNAETFAADARLVFENAMTYNPPRNAVHHAAVEMLKDFEADLERAMERQSKQAARSDEHECGLCQGKACALCGDKCLTFETPALICSGPCAQKVRRDQHYHVTRDGSRLWCHKCYLGLKSVIPPPPELAAGGDETRFGTATASANNASAAVGLWYKRDLIKRKFDEDVAEPWVQCDACSRWVHQTCALFNAKAEADTGDSHRFVCPLCELQAFAAAASAAASANDSEDEDDEASEGAATSNSSTGIVKREGSDDSSSSEPTPIPARKPARLSALAPSSLVLEEEEEEEVEEEGPRRPSLWGETATKLRPATAAIEATRRGGGGVYDLKLVEGKSWHAAAAAAASKEDDDNEIPPPPPAPPTPPSSSSSSRRRRLVQEPSTKKKWWSARALRKTRMTDHLEAAVKRRLRTCGEAAVADTVCVRVLSAVPQSLRVPGVLRRNFKNPDGGGGELPEVLPFESRAVSLFQRTDGVDVCVFSMYVHEFGDEGSEGPSAKRVYIAYLDSVEYFRPRTARTAVYHELLVSYLDWSRRRGFRAAHIWACPPQRGNNFIFWCHPPHQRTPSRERLADWYKAMIKRARDVGAVSRVSTLYDEYYAHLDEQRRRCASSAAALVSGAKGHHHHHRKRGKLDAVALVRRASSLSSLSSRPQNDDEDEDDDDDGSISKAELPAAAADESSCPGRKRPRPPPSTAEKQPLPDCPPLFDGDYWPEEACRLHSTIERRSVNGRPNAYASALRSAGEASLSSQLDSLLKHVTQQPSAYPFMRPVDADALGVPDYHAVIQRPMDLGTVNGALETGKYETAQGLVDDVRLVFRNAQVYNPPAHPVHEAASHLSLVFEKKLQSLLARLKHRLDAPDPRDILAAFPLADADTSTDPAATLAAAKAAKRAKAALAKSIVPAMTTTTTTCDRRDEDEEATPSDEQEVVVEQPTSVEAADHPDGRRRRREETKRPAASRTTTAADPPTRSTRRRRTSPVPPREEPAVAPQPQSPPEDPPPVPAEPHSEEVSSTRSSDPCPRLPVELAASVFKMKDSLFVLHLQPEAAAAEPAASVAKDEVKPKPGRKRRLPFAPVPEEVGPAAAASDAAFYGKPRFSEDRIQDPDAGSLISCSLLDSRHTFLEMCQFWHYQFDTLRRAKHSSIMLLYHLHNPKVDSLRIVCSHCAREIRRVRWHCSTCVDYNICRECERIVRTIHSHTLTPYRITFTRRRQLSPTA</sequence>
<evidence type="ECO:0000256" key="7">
    <source>
        <dbReference type="ARBA" id="ARBA00022833"/>
    </source>
</evidence>
<keyword evidence="10 14" id="KW-0103">Bromodomain</keyword>
<proteinExistence type="predicted"/>
<dbReference type="InterPro" id="IPR013178">
    <property type="entry name" value="Histone_AcTrfase_Rtt109/CBP"/>
</dbReference>
<evidence type="ECO:0000259" key="18">
    <source>
        <dbReference type="PROSITE" id="PS50014"/>
    </source>
</evidence>
<evidence type="ECO:0000256" key="12">
    <source>
        <dbReference type="ARBA" id="ARBA00023242"/>
    </source>
</evidence>
<evidence type="ECO:0000256" key="17">
    <source>
        <dbReference type="SAM" id="MobiDB-lite"/>
    </source>
</evidence>
<evidence type="ECO:0000256" key="2">
    <source>
        <dbReference type="ARBA" id="ARBA00004123"/>
    </source>
</evidence>
<keyword evidence="7" id="KW-0862">Zinc</keyword>
<dbReference type="Pfam" id="PF00439">
    <property type="entry name" value="Bromodomain"/>
    <property type="match status" value="2"/>
</dbReference>
<feature type="region of interest" description="Disordered" evidence="17">
    <location>
        <begin position="1212"/>
        <end position="1232"/>
    </location>
</feature>
<keyword evidence="6 15" id="KW-0863">Zinc-finger</keyword>
<dbReference type="SUPFAM" id="SSF57903">
    <property type="entry name" value="FYVE/PHD zinc finger"/>
    <property type="match status" value="1"/>
</dbReference>
<dbReference type="InterPro" id="IPR001487">
    <property type="entry name" value="Bromodomain"/>
</dbReference>
<dbReference type="EC" id="2.3.1.48" evidence="3"/>
<dbReference type="PROSITE" id="PS51727">
    <property type="entry name" value="CBP_P300_HAT"/>
    <property type="match status" value="1"/>
</dbReference>
<evidence type="ECO:0000256" key="6">
    <source>
        <dbReference type="ARBA" id="ARBA00022771"/>
    </source>
</evidence>
<dbReference type="GO" id="GO:0004402">
    <property type="term" value="F:histone acetyltransferase activity"/>
    <property type="evidence" value="ECO:0007669"/>
    <property type="project" value="InterPro"/>
</dbReference>
<dbReference type="Pfam" id="PF08214">
    <property type="entry name" value="HAT_KAT11"/>
    <property type="match status" value="1"/>
</dbReference>
<dbReference type="InterPro" id="IPR013083">
    <property type="entry name" value="Znf_RING/FYVE/PHD"/>
</dbReference>
<dbReference type="PROSITE" id="PS50135">
    <property type="entry name" value="ZF_ZZ_2"/>
    <property type="match status" value="1"/>
</dbReference>
<dbReference type="GO" id="GO:0008270">
    <property type="term" value="F:zinc ion binding"/>
    <property type="evidence" value="ECO:0007669"/>
    <property type="project" value="UniProtKB-KW"/>
</dbReference>
<dbReference type="GO" id="GO:0000123">
    <property type="term" value="C:histone acetyltransferase complex"/>
    <property type="evidence" value="ECO:0007669"/>
    <property type="project" value="TreeGrafter"/>
</dbReference>
<dbReference type="PANTHER" id="PTHR13808:SF1">
    <property type="entry name" value="HISTONE ACETYLTRANSFERASE"/>
    <property type="match status" value="1"/>
</dbReference>
<keyword evidence="22" id="KW-1185">Reference proteome</keyword>
<feature type="domain" description="Bromo" evidence="18">
    <location>
        <begin position="128"/>
        <end position="192"/>
    </location>
</feature>
<keyword evidence="4" id="KW-0808">Transferase</keyword>
<comment type="function">
    <text evidence="1">Acetyltransferase enzyme. Acetylates histones, giving a specific tag for transcriptional activation.</text>
</comment>
<dbReference type="PROSITE" id="PS00633">
    <property type="entry name" value="BROMODOMAIN_1"/>
    <property type="match status" value="1"/>
</dbReference>
<dbReference type="Pfam" id="PF00569">
    <property type="entry name" value="ZZ"/>
    <property type="match status" value="1"/>
</dbReference>
<evidence type="ECO:0000256" key="13">
    <source>
        <dbReference type="ARBA" id="ARBA00048017"/>
    </source>
</evidence>
<dbReference type="Gene3D" id="1.20.920.10">
    <property type="entry name" value="Bromodomain-like"/>
    <property type="match status" value="2"/>
</dbReference>
<keyword evidence="9" id="KW-0805">Transcription regulation</keyword>
<reference evidence="21" key="1">
    <citation type="submission" date="2023-01" db="EMBL/GenBank/DDBJ databases">
        <title>Metagenome sequencing of chrysophaentin producing Chrysophaeum taylorii.</title>
        <authorList>
            <person name="Davison J."/>
            <person name="Bewley C."/>
        </authorList>
    </citation>
    <scope>NUCLEOTIDE SEQUENCE</scope>
    <source>
        <strain evidence="21">NIES-1699</strain>
    </source>
</reference>
<evidence type="ECO:0000313" key="22">
    <source>
        <dbReference type="Proteomes" id="UP001230188"/>
    </source>
</evidence>
<feature type="region of interest" description="Disordered" evidence="17">
    <location>
        <begin position="803"/>
        <end position="866"/>
    </location>
</feature>
<feature type="compositionally biased region" description="Pro residues" evidence="17">
    <location>
        <begin position="1150"/>
        <end position="1162"/>
    </location>
</feature>
<evidence type="ECO:0000256" key="8">
    <source>
        <dbReference type="ARBA" id="ARBA00022853"/>
    </source>
</evidence>
<feature type="domain" description="ZZ-type" evidence="19">
    <location>
        <begin position="1315"/>
        <end position="1366"/>
    </location>
</feature>
<dbReference type="SUPFAM" id="SSF47370">
    <property type="entry name" value="Bromodomain"/>
    <property type="match status" value="2"/>
</dbReference>
<dbReference type="InterPro" id="IPR018359">
    <property type="entry name" value="Bromodomain_CS"/>
</dbReference>
<evidence type="ECO:0000259" key="20">
    <source>
        <dbReference type="PROSITE" id="PS51727"/>
    </source>
</evidence>
<accession>A0AAD7UC59</accession>
<evidence type="ECO:0000256" key="11">
    <source>
        <dbReference type="ARBA" id="ARBA00023163"/>
    </source>
</evidence>
<dbReference type="GO" id="GO:0045944">
    <property type="term" value="P:positive regulation of transcription by RNA polymerase II"/>
    <property type="evidence" value="ECO:0007669"/>
    <property type="project" value="TreeGrafter"/>
</dbReference>
<feature type="domain" description="CBP/p300-type HAT" evidence="20">
    <location>
        <begin position="548"/>
        <end position="1313"/>
    </location>
</feature>
<dbReference type="PRINTS" id="PR00503">
    <property type="entry name" value="BROMODOMAIN"/>
</dbReference>
<keyword evidence="12" id="KW-0539">Nucleus</keyword>
<dbReference type="InterPro" id="IPR019787">
    <property type="entry name" value="Znf_PHD-finger"/>
</dbReference>
<feature type="compositionally biased region" description="Acidic residues" evidence="17">
    <location>
        <begin position="814"/>
        <end position="824"/>
    </location>
</feature>
<evidence type="ECO:0000259" key="19">
    <source>
        <dbReference type="PROSITE" id="PS50135"/>
    </source>
</evidence>
<comment type="subcellular location">
    <subcellularLocation>
        <location evidence="2">Nucleus</location>
    </subcellularLocation>
</comment>
<dbReference type="GO" id="GO:0003713">
    <property type="term" value="F:transcription coactivator activity"/>
    <property type="evidence" value="ECO:0007669"/>
    <property type="project" value="TreeGrafter"/>
</dbReference>
<dbReference type="SUPFAM" id="SSF57850">
    <property type="entry name" value="RING/U-box"/>
    <property type="match status" value="1"/>
</dbReference>
<dbReference type="Gene3D" id="3.30.40.10">
    <property type="entry name" value="Zinc/RING finger domain, C3HC4 (zinc finger)"/>
    <property type="match status" value="1"/>
</dbReference>
<dbReference type="InterPro" id="IPR000433">
    <property type="entry name" value="Znf_ZZ"/>
</dbReference>
<evidence type="ECO:0000256" key="9">
    <source>
        <dbReference type="ARBA" id="ARBA00023015"/>
    </source>
</evidence>
<dbReference type="InterPro" id="IPR031162">
    <property type="entry name" value="CBP_P300_HAT"/>
</dbReference>
<keyword evidence="8" id="KW-0156">Chromatin regulator</keyword>
<feature type="domain" description="Bromo" evidence="18">
    <location>
        <begin position="918"/>
        <end position="990"/>
    </location>
</feature>
<keyword evidence="16" id="KW-0175">Coiled coil</keyword>
<dbReference type="Gene3D" id="3.30.60.90">
    <property type="match status" value="1"/>
</dbReference>
<comment type="catalytic activity">
    <reaction evidence="13">
        <text>L-lysyl-[protein] + acetyl-CoA = N(6)-acetyl-L-lysyl-[protein] + CoA + H(+)</text>
        <dbReference type="Rhea" id="RHEA:45948"/>
        <dbReference type="Rhea" id="RHEA-COMP:9752"/>
        <dbReference type="Rhea" id="RHEA-COMP:10731"/>
        <dbReference type="ChEBI" id="CHEBI:15378"/>
        <dbReference type="ChEBI" id="CHEBI:29969"/>
        <dbReference type="ChEBI" id="CHEBI:57287"/>
        <dbReference type="ChEBI" id="CHEBI:57288"/>
        <dbReference type="ChEBI" id="CHEBI:61930"/>
        <dbReference type="EC" id="2.3.1.48"/>
    </reaction>
</comment>
<gene>
    <name evidence="21" type="ORF">CTAYLR_001653</name>
</gene>
<dbReference type="GO" id="GO:0005667">
    <property type="term" value="C:transcription regulator complex"/>
    <property type="evidence" value="ECO:0007669"/>
    <property type="project" value="TreeGrafter"/>
</dbReference>
<dbReference type="SMART" id="SM00297">
    <property type="entry name" value="BROMO"/>
    <property type="match status" value="2"/>
</dbReference>
<feature type="coiled-coil region" evidence="16">
    <location>
        <begin position="192"/>
        <end position="219"/>
    </location>
</feature>
<name>A0AAD7UC59_9STRA</name>
<evidence type="ECO:0000256" key="1">
    <source>
        <dbReference type="ARBA" id="ARBA00002581"/>
    </source>
</evidence>
<feature type="compositionally biased region" description="Basic and acidic residues" evidence="17">
    <location>
        <begin position="1097"/>
        <end position="1113"/>
    </location>
</feature>
<dbReference type="InterPro" id="IPR018247">
    <property type="entry name" value="EF_Hand_1_Ca_BS"/>
</dbReference>
<feature type="compositionally biased region" description="Acidic residues" evidence="17">
    <location>
        <begin position="445"/>
        <end position="455"/>
    </location>
</feature>
<evidence type="ECO:0000256" key="16">
    <source>
        <dbReference type="SAM" id="Coils"/>
    </source>
</evidence>
<feature type="compositionally biased region" description="Acidic residues" evidence="17">
    <location>
        <begin position="1074"/>
        <end position="1087"/>
    </location>
</feature>
<feature type="compositionally biased region" description="Pro residues" evidence="17">
    <location>
        <begin position="516"/>
        <end position="527"/>
    </location>
</feature>
<evidence type="ECO:0000256" key="5">
    <source>
        <dbReference type="ARBA" id="ARBA00022723"/>
    </source>
</evidence>
<dbReference type="PROSITE" id="PS00018">
    <property type="entry name" value="EF_HAND_1"/>
    <property type="match status" value="1"/>
</dbReference>
<protein>
    <recommendedName>
        <fullName evidence="3">histone acetyltransferase</fullName>
        <ecNumber evidence="3">2.3.1.48</ecNumber>
    </recommendedName>
</protein>
<dbReference type="SMART" id="SM00291">
    <property type="entry name" value="ZnF_ZZ"/>
    <property type="match status" value="1"/>
</dbReference>
<feature type="compositionally biased region" description="Acidic residues" evidence="17">
    <location>
        <begin position="389"/>
        <end position="398"/>
    </location>
</feature>
<evidence type="ECO:0000256" key="4">
    <source>
        <dbReference type="ARBA" id="ARBA00022679"/>
    </source>
</evidence>
<feature type="region of interest" description="Disordered" evidence="17">
    <location>
        <begin position="385"/>
        <end position="468"/>
    </location>
</feature>
<keyword evidence="11" id="KW-0804">Transcription</keyword>
<evidence type="ECO:0000256" key="15">
    <source>
        <dbReference type="PROSITE-ProRule" id="PRU00228"/>
    </source>
</evidence>
<organism evidence="21 22">
    <name type="scientific">Chrysophaeum taylorii</name>
    <dbReference type="NCBI Taxonomy" id="2483200"/>
    <lineage>
        <taxon>Eukaryota</taxon>
        <taxon>Sar</taxon>
        <taxon>Stramenopiles</taxon>
        <taxon>Ochrophyta</taxon>
        <taxon>Pelagophyceae</taxon>
        <taxon>Pelagomonadales</taxon>
        <taxon>Pelagomonadaceae</taxon>
        <taxon>Chrysophaeum</taxon>
    </lineage>
</organism>
<dbReference type="PROSITE" id="PS50014">
    <property type="entry name" value="BROMODOMAIN_2"/>
    <property type="match status" value="2"/>
</dbReference>
<dbReference type="InterPro" id="IPR011011">
    <property type="entry name" value="Znf_FYVE_PHD"/>
</dbReference>
<keyword evidence="5" id="KW-0479">Metal-binding</keyword>
<feature type="region of interest" description="Disordered" evidence="17">
    <location>
        <begin position="1066"/>
        <end position="1179"/>
    </location>
</feature>
<dbReference type="InterPro" id="IPR036427">
    <property type="entry name" value="Bromodomain-like_sf"/>
</dbReference>
<feature type="compositionally biased region" description="Low complexity" evidence="17">
    <location>
        <begin position="1114"/>
        <end position="1128"/>
    </location>
</feature>
<dbReference type="Pfam" id="PF00628">
    <property type="entry name" value="PHD"/>
    <property type="match status" value="1"/>
</dbReference>
<dbReference type="SMART" id="SM01250">
    <property type="entry name" value="KAT11"/>
    <property type="match status" value="1"/>
</dbReference>
<evidence type="ECO:0000256" key="10">
    <source>
        <dbReference type="ARBA" id="ARBA00023117"/>
    </source>
</evidence>
<evidence type="ECO:0000313" key="21">
    <source>
        <dbReference type="EMBL" id="KAJ8602096.1"/>
    </source>
</evidence>
<dbReference type="GO" id="GO:0031490">
    <property type="term" value="F:chromatin DNA binding"/>
    <property type="evidence" value="ECO:0007669"/>
    <property type="project" value="TreeGrafter"/>
</dbReference>
<evidence type="ECO:0000256" key="14">
    <source>
        <dbReference type="PROSITE-ProRule" id="PRU00035"/>
    </source>
</evidence>
<comment type="caution">
    <text evidence="21">The sequence shown here is derived from an EMBL/GenBank/DDBJ whole genome shotgun (WGS) entry which is preliminary data.</text>
</comment>
<dbReference type="GO" id="GO:0005634">
    <property type="term" value="C:nucleus"/>
    <property type="evidence" value="ECO:0007669"/>
    <property type="project" value="UniProtKB-SubCell"/>
</dbReference>
<dbReference type="PANTHER" id="PTHR13808">
    <property type="entry name" value="CBP/P300-RELATED"/>
    <property type="match status" value="1"/>
</dbReference>
<evidence type="ECO:0000256" key="3">
    <source>
        <dbReference type="ARBA" id="ARBA00013184"/>
    </source>
</evidence>
<dbReference type="PROSITE" id="PS01357">
    <property type="entry name" value="ZF_ZZ_1"/>
    <property type="match status" value="1"/>
</dbReference>
<dbReference type="InterPro" id="IPR043145">
    <property type="entry name" value="Znf_ZZ_sf"/>
</dbReference>
<dbReference type="Proteomes" id="UP001230188">
    <property type="component" value="Unassembled WGS sequence"/>
</dbReference>